<keyword evidence="10 14" id="KW-0472">Membrane</keyword>
<evidence type="ECO:0000256" key="15">
    <source>
        <dbReference type="SAM" id="SignalP"/>
    </source>
</evidence>
<keyword evidence="9 14" id="KW-1133">Transmembrane helix</keyword>
<feature type="domain" description="MotA/TolQ/ExbB proton channel" evidence="16">
    <location>
        <begin position="217"/>
        <end position="323"/>
    </location>
</feature>
<gene>
    <name evidence="17" type="primary">exbB</name>
    <name evidence="17" type="ORF">ACFFGX_18155</name>
</gene>
<evidence type="ECO:0000256" key="12">
    <source>
        <dbReference type="RuleBase" id="RU004057"/>
    </source>
</evidence>
<keyword evidence="15" id="KW-0732">Signal</keyword>
<evidence type="ECO:0000256" key="6">
    <source>
        <dbReference type="ARBA" id="ARBA00022519"/>
    </source>
</evidence>
<comment type="subunit">
    <text evidence="2">The accessory proteins ExbB and ExbD seem to form a complex with TonB.</text>
</comment>
<evidence type="ECO:0000256" key="4">
    <source>
        <dbReference type="ARBA" id="ARBA00022448"/>
    </source>
</evidence>
<name>A0ABV6SPE2_AZOPA</name>
<accession>A0ABV6SPE2</accession>
<organism evidence="17 18">
    <name type="scientific">Azorhizophilus paspali</name>
    <name type="common">Azotobacter paspali</name>
    <dbReference type="NCBI Taxonomy" id="69963"/>
    <lineage>
        <taxon>Bacteria</taxon>
        <taxon>Pseudomonadati</taxon>
        <taxon>Pseudomonadota</taxon>
        <taxon>Gammaproteobacteria</taxon>
        <taxon>Pseudomonadales</taxon>
        <taxon>Pseudomonadaceae</taxon>
        <taxon>Azorhizophilus</taxon>
    </lineage>
</organism>
<evidence type="ECO:0000256" key="1">
    <source>
        <dbReference type="ARBA" id="ARBA00004429"/>
    </source>
</evidence>
<evidence type="ECO:0000256" key="7">
    <source>
        <dbReference type="ARBA" id="ARBA00022692"/>
    </source>
</evidence>
<feature type="transmembrane region" description="Helical" evidence="14">
    <location>
        <begin position="293"/>
        <end position="314"/>
    </location>
</feature>
<dbReference type="PANTHER" id="PTHR30625">
    <property type="entry name" value="PROTEIN TOLQ"/>
    <property type="match status" value="1"/>
</dbReference>
<dbReference type="InterPro" id="IPR050790">
    <property type="entry name" value="ExbB/TolQ_transport"/>
</dbReference>
<evidence type="ECO:0000256" key="11">
    <source>
        <dbReference type="ARBA" id="ARBA00024816"/>
    </source>
</evidence>
<dbReference type="InterPro" id="IPR002898">
    <property type="entry name" value="MotA_ExbB_proton_chnl"/>
</dbReference>
<sequence length="360" mass="36602">MYPILSSAQPTRSVPRRRLPAALLLCSLLLAPAIQAVESTPGAATTPSAAAPGTSSASTAVSPSAVATPPAAGAPALPATNAPTDPTAAAAAGQPAGEAGAAAPADANSAAVPGEAEEPAESGLAHDLSPWGMYQNADIVVKGVMIGLLLASVVTWTIWMAKGLELLGARRRLQRSLADIKGLRTLDQASALPSGENCLRAKLIADARQELQLSAGTIDKNGIKERVSFRLERLVAECGRKMSVGTGVLATIGSTSPFVGLFGTVWGIMNSFIGIAKSQTTNLAVVAPGIAEALLATAIGLVAAIPAVIIYNVFARSIAAYKAQVANLSSEVLLLVSRDLDQPSNVRQSPAPVSLRAAVE</sequence>
<keyword evidence="8 12" id="KW-0653">Protein transport</keyword>
<evidence type="ECO:0000256" key="13">
    <source>
        <dbReference type="SAM" id="MobiDB-lite"/>
    </source>
</evidence>
<dbReference type="Proteomes" id="UP001589891">
    <property type="component" value="Unassembled WGS sequence"/>
</dbReference>
<comment type="subcellular location">
    <subcellularLocation>
        <location evidence="1">Cell inner membrane</location>
        <topology evidence="1">Multi-pass membrane protein</topology>
    </subcellularLocation>
    <subcellularLocation>
        <location evidence="12">Membrane</location>
        <topology evidence="12">Multi-pass membrane protein</topology>
    </subcellularLocation>
</comment>
<keyword evidence="6" id="KW-0997">Cell inner membrane</keyword>
<dbReference type="InterPro" id="IPR014164">
    <property type="entry name" value="TonB_ExbB_1"/>
</dbReference>
<evidence type="ECO:0000313" key="18">
    <source>
        <dbReference type="Proteomes" id="UP001589891"/>
    </source>
</evidence>
<dbReference type="EMBL" id="JBHLSS010000116">
    <property type="protein sequence ID" value="MFC0711388.1"/>
    <property type="molecule type" value="Genomic_DNA"/>
</dbReference>
<dbReference type="RefSeq" id="WP_376948160.1">
    <property type="nucleotide sequence ID" value="NZ_CP171449.1"/>
</dbReference>
<keyword evidence="4 12" id="KW-0813">Transport</keyword>
<protein>
    <recommendedName>
        <fullName evidence="3">Biopolymer transport protein ExbB</fullName>
    </recommendedName>
</protein>
<evidence type="ECO:0000313" key="17">
    <source>
        <dbReference type="EMBL" id="MFC0711388.1"/>
    </source>
</evidence>
<evidence type="ECO:0000256" key="5">
    <source>
        <dbReference type="ARBA" id="ARBA00022475"/>
    </source>
</evidence>
<comment type="function">
    <text evidence="11">Involved in the TonB-dependent energy-dependent transport of various receptor-bound substrates. Protects ExbD from proteolytic degradation and functionally stabilizes TonB.</text>
</comment>
<keyword evidence="7 14" id="KW-0812">Transmembrane</keyword>
<evidence type="ECO:0000256" key="2">
    <source>
        <dbReference type="ARBA" id="ARBA00011471"/>
    </source>
</evidence>
<feature type="transmembrane region" description="Helical" evidence="14">
    <location>
        <begin position="248"/>
        <end position="273"/>
    </location>
</feature>
<evidence type="ECO:0000256" key="9">
    <source>
        <dbReference type="ARBA" id="ARBA00022989"/>
    </source>
</evidence>
<comment type="caution">
    <text evidence="17">The sequence shown here is derived from an EMBL/GenBank/DDBJ whole genome shotgun (WGS) entry which is preliminary data.</text>
</comment>
<reference evidence="17 18" key="1">
    <citation type="submission" date="2024-09" db="EMBL/GenBank/DDBJ databases">
        <authorList>
            <person name="Sun Q."/>
            <person name="Mori K."/>
        </authorList>
    </citation>
    <scope>NUCLEOTIDE SEQUENCE [LARGE SCALE GENOMIC DNA]</scope>
    <source>
        <strain evidence="17 18">NCAIM B.01794</strain>
    </source>
</reference>
<dbReference type="NCBIfam" id="TIGR02797">
    <property type="entry name" value="exbB"/>
    <property type="match status" value="1"/>
</dbReference>
<keyword evidence="5" id="KW-1003">Cell membrane</keyword>
<evidence type="ECO:0000256" key="14">
    <source>
        <dbReference type="SAM" id="Phobius"/>
    </source>
</evidence>
<evidence type="ECO:0000256" key="3">
    <source>
        <dbReference type="ARBA" id="ARBA00022093"/>
    </source>
</evidence>
<feature type="signal peptide" evidence="15">
    <location>
        <begin position="1"/>
        <end position="36"/>
    </location>
</feature>
<feature type="transmembrane region" description="Helical" evidence="14">
    <location>
        <begin position="139"/>
        <end position="161"/>
    </location>
</feature>
<comment type="similarity">
    <text evidence="12">Belongs to the exbB/tolQ family.</text>
</comment>
<feature type="compositionally biased region" description="Low complexity" evidence="13">
    <location>
        <begin position="43"/>
        <end position="114"/>
    </location>
</feature>
<evidence type="ECO:0000256" key="10">
    <source>
        <dbReference type="ARBA" id="ARBA00023136"/>
    </source>
</evidence>
<keyword evidence="18" id="KW-1185">Reference proteome</keyword>
<dbReference type="PANTHER" id="PTHR30625:SF16">
    <property type="entry name" value="BIOPOLYMER TRANSPORT PROTEIN EXBB"/>
    <property type="match status" value="1"/>
</dbReference>
<dbReference type="Pfam" id="PF01618">
    <property type="entry name" value="MotA_ExbB"/>
    <property type="match status" value="1"/>
</dbReference>
<feature type="chain" id="PRO_5046437608" description="Biopolymer transport protein ExbB" evidence="15">
    <location>
        <begin position="37"/>
        <end position="360"/>
    </location>
</feature>
<proteinExistence type="inferred from homology"/>
<evidence type="ECO:0000256" key="8">
    <source>
        <dbReference type="ARBA" id="ARBA00022927"/>
    </source>
</evidence>
<feature type="region of interest" description="Disordered" evidence="13">
    <location>
        <begin position="43"/>
        <end position="123"/>
    </location>
</feature>
<evidence type="ECO:0000259" key="16">
    <source>
        <dbReference type="Pfam" id="PF01618"/>
    </source>
</evidence>